<comment type="caution">
    <text evidence="1">The sequence shown here is derived from an EMBL/GenBank/DDBJ whole genome shotgun (WGS) entry which is preliminary data.</text>
</comment>
<dbReference type="RefSeq" id="WP_372389095.1">
    <property type="nucleotide sequence ID" value="NZ_JBGNYA010000001.1"/>
</dbReference>
<keyword evidence="2" id="KW-1185">Reference proteome</keyword>
<name>A0ABD5MAZ1_9EURY</name>
<dbReference type="InterPro" id="IPR043814">
    <property type="entry name" value="DUF5796"/>
</dbReference>
<dbReference type="AlphaFoldDB" id="A0ABD5MAZ1"/>
<dbReference type="EMBL" id="JBGNYA010000001">
    <property type="protein sequence ID" value="MFA1611080.1"/>
    <property type="molecule type" value="Genomic_DNA"/>
</dbReference>
<evidence type="ECO:0000313" key="2">
    <source>
        <dbReference type="Proteomes" id="UP001570511"/>
    </source>
</evidence>
<accession>A0ABD5MAZ1</accession>
<gene>
    <name evidence="1" type="ORF">OS889_08700</name>
</gene>
<dbReference type="Proteomes" id="UP001570511">
    <property type="component" value="Unassembled WGS sequence"/>
</dbReference>
<evidence type="ECO:0000313" key="1">
    <source>
        <dbReference type="EMBL" id="MFA1611080.1"/>
    </source>
</evidence>
<protein>
    <submittedName>
        <fullName evidence="1">DUF5796 family protein</fullName>
    </submittedName>
</protein>
<sequence>MSARNDVPPDTVGVDLLDHGVEVEYTDGRTTLYRGVPEPVTDTLTTPPKKETHVLVTDPTETEGVMLYVNDLKTHDDVLDSTGVGRVILDEGEEEEIFPGVTVRRLGGMRNEIEADPAVARGRVFVFVEDDWSESSYEFVAEDAVDDTDADANEA</sequence>
<organism evidence="1 2">
    <name type="scientific">Halobellus rubicundus</name>
    <dbReference type="NCBI Taxonomy" id="2996466"/>
    <lineage>
        <taxon>Archaea</taxon>
        <taxon>Methanobacteriati</taxon>
        <taxon>Methanobacteriota</taxon>
        <taxon>Stenosarchaea group</taxon>
        <taxon>Halobacteria</taxon>
        <taxon>Halobacteriales</taxon>
        <taxon>Haloferacaceae</taxon>
        <taxon>Halobellus</taxon>
    </lineage>
</organism>
<reference evidence="1 2" key="1">
    <citation type="submission" date="2024-08" db="EMBL/GenBank/DDBJ databases">
        <title>Halobellus sp. MBLA0158 whole genome sequence.</title>
        <authorList>
            <person name="Hwang C.Y."/>
            <person name="Cho E.-S."/>
            <person name="Seo M.-J."/>
        </authorList>
    </citation>
    <scope>NUCLEOTIDE SEQUENCE [LARGE SCALE GENOMIC DNA]</scope>
    <source>
        <strain evidence="1 2">MBLA0158</strain>
    </source>
</reference>
<proteinExistence type="predicted"/>
<dbReference type="Pfam" id="PF19109">
    <property type="entry name" value="DUF5796"/>
    <property type="match status" value="1"/>
</dbReference>